<accession>A0A6J8DTP0</accession>
<evidence type="ECO:0000256" key="2">
    <source>
        <dbReference type="ARBA" id="ARBA00022448"/>
    </source>
</evidence>
<evidence type="ECO:0000256" key="8">
    <source>
        <dbReference type="ARBA" id="ARBA00023136"/>
    </source>
</evidence>
<evidence type="ECO:0000256" key="3">
    <source>
        <dbReference type="ARBA" id="ARBA00022461"/>
    </source>
</evidence>
<evidence type="ECO:0000256" key="9">
    <source>
        <dbReference type="ARBA" id="ARBA00023201"/>
    </source>
</evidence>
<dbReference type="EMBL" id="CACVKT020007840">
    <property type="protein sequence ID" value="CAC5411235.1"/>
    <property type="molecule type" value="Genomic_DNA"/>
</dbReference>
<evidence type="ECO:0000256" key="11">
    <source>
        <dbReference type="RuleBase" id="RU000679"/>
    </source>
</evidence>
<keyword evidence="9 11" id="KW-0739">Sodium transport</keyword>
<organism evidence="13 14">
    <name type="scientific">Mytilus coruscus</name>
    <name type="common">Sea mussel</name>
    <dbReference type="NCBI Taxonomy" id="42192"/>
    <lineage>
        <taxon>Eukaryota</taxon>
        <taxon>Metazoa</taxon>
        <taxon>Spiralia</taxon>
        <taxon>Lophotrochozoa</taxon>
        <taxon>Mollusca</taxon>
        <taxon>Bivalvia</taxon>
        <taxon>Autobranchia</taxon>
        <taxon>Pteriomorphia</taxon>
        <taxon>Mytilida</taxon>
        <taxon>Mytiloidea</taxon>
        <taxon>Mytilidae</taxon>
        <taxon>Mytilinae</taxon>
        <taxon>Mytilus</taxon>
    </lineage>
</organism>
<keyword evidence="10 11" id="KW-0407">Ion channel</keyword>
<evidence type="ECO:0000256" key="4">
    <source>
        <dbReference type="ARBA" id="ARBA00022692"/>
    </source>
</evidence>
<sequence>MTEEKIAVSENDVKTKRFKALKDFSDQTSFHGLRYVAEETTFPHRRILWLILILVCFGASVYQISDRVIYYNRWPVTVNLGVNYNKTLQFPAVTICNQNAFKATLAEKYGWYKMIEKMFTTQSGVDELLQDSFYGNITLESLYLNTTHQKEDLIFSCLWKGKTCKSDDFKTVLTDHGVCFTWNSNDDHVSSPGIISFDVSSPGIISFDDSSPGIISFDFE</sequence>
<evidence type="ECO:0000256" key="12">
    <source>
        <dbReference type="SAM" id="Phobius"/>
    </source>
</evidence>
<evidence type="ECO:0000256" key="7">
    <source>
        <dbReference type="ARBA" id="ARBA00023065"/>
    </source>
</evidence>
<dbReference type="GO" id="GO:0005886">
    <property type="term" value="C:plasma membrane"/>
    <property type="evidence" value="ECO:0007669"/>
    <property type="project" value="TreeGrafter"/>
</dbReference>
<evidence type="ECO:0000256" key="5">
    <source>
        <dbReference type="ARBA" id="ARBA00022989"/>
    </source>
</evidence>
<comment type="similarity">
    <text evidence="11">Belongs to the amiloride-sensitive sodium channel (TC 1.A.6) family.</text>
</comment>
<proteinExistence type="inferred from homology"/>
<reference evidence="13 14" key="1">
    <citation type="submission" date="2020-06" db="EMBL/GenBank/DDBJ databases">
        <authorList>
            <person name="Li R."/>
            <person name="Bekaert M."/>
        </authorList>
    </citation>
    <scope>NUCLEOTIDE SEQUENCE [LARGE SCALE GENOMIC DNA]</scope>
    <source>
        <strain evidence="14">wild</strain>
    </source>
</reference>
<dbReference type="Pfam" id="PF00858">
    <property type="entry name" value="ASC"/>
    <property type="match status" value="1"/>
</dbReference>
<evidence type="ECO:0000256" key="1">
    <source>
        <dbReference type="ARBA" id="ARBA00004141"/>
    </source>
</evidence>
<evidence type="ECO:0000313" key="14">
    <source>
        <dbReference type="Proteomes" id="UP000507470"/>
    </source>
</evidence>
<keyword evidence="5 12" id="KW-1133">Transmembrane helix</keyword>
<keyword evidence="14" id="KW-1185">Reference proteome</keyword>
<protein>
    <recommendedName>
        <fullName evidence="15">ASIC5</fullName>
    </recommendedName>
</protein>
<keyword evidence="4 11" id="KW-0812">Transmembrane</keyword>
<keyword evidence="8 12" id="KW-0472">Membrane</keyword>
<feature type="transmembrane region" description="Helical" evidence="12">
    <location>
        <begin position="47"/>
        <end position="64"/>
    </location>
</feature>
<evidence type="ECO:0000256" key="6">
    <source>
        <dbReference type="ARBA" id="ARBA00023053"/>
    </source>
</evidence>
<dbReference type="PANTHER" id="PTHR11690">
    <property type="entry name" value="AMILORIDE-SENSITIVE SODIUM CHANNEL-RELATED"/>
    <property type="match status" value="1"/>
</dbReference>
<dbReference type="AlphaFoldDB" id="A0A6J8DTP0"/>
<evidence type="ECO:0008006" key="15">
    <source>
        <dbReference type="Google" id="ProtNLM"/>
    </source>
</evidence>
<keyword evidence="3 11" id="KW-0894">Sodium channel</keyword>
<keyword evidence="7 11" id="KW-0406">Ion transport</keyword>
<dbReference type="OrthoDB" id="6332919at2759"/>
<evidence type="ECO:0000256" key="10">
    <source>
        <dbReference type="ARBA" id="ARBA00023303"/>
    </source>
</evidence>
<dbReference type="GO" id="GO:0015280">
    <property type="term" value="F:ligand-gated sodium channel activity"/>
    <property type="evidence" value="ECO:0007669"/>
    <property type="project" value="TreeGrafter"/>
</dbReference>
<dbReference type="PRINTS" id="PR01078">
    <property type="entry name" value="AMINACHANNEL"/>
</dbReference>
<gene>
    <name evidence="13" type="ORF">MCOR_44350</name>
</gene>
<dbReference type="Proteomes" id="UP000507470">
    <property type="component" value="Unassembled WGS sequence"/>
</dbReference>
<comment type="subcellular location">
    <subcellularLocation>
        <location evidence="1">Membrane</location>
        <topology evidence="1">Multi-pass membrane protein</topology>
    </subcellularLocation>
</comment>
<dbReference type="Gene3D" id="2.60.470.10">
    <property type="entry name" value="Acid-sensing ion channels like domains"/>
    <property type="match status" value="1"/>
</dbReference>
<name>A0A6J8DTP0_MYTCO</name>
<evidence type="ECO:0000313" key="13">
    <source>
        <dbReference type="EMBL" id="CAC5411235.1"/>
    </source>
</evidence>
<keyword evidence="2 11" id="KW-0813">Transport</keyword>
<dbReference type="InterPro" id="IPR001873">
    <property type="entry name" value="ENaC"/>
</dbReference>
<keyword evidence="6" id="KW-0915">Sodium</keyword>